<gene>
    <name evidence="2" type="ORF">BJI69_06190</name>
</gene>
<reference evidence="3" key="1">
    <citation type="submission" date="2016-09" db="EMBL/GenBank/DDBJ databases">
        <authorList>
            <person name="Lysoe E."/>
        </authorList>
    </citation>
    <scope>NUCLEOTIDE SEQUENCE [LARGE SCALE GENOMIC DNA]</scope>
    <source>
        <strain evidence="3">LJ96T</strain>
    </source>
</reference>
<feature type="compositionally biased region" description="Basic residues" evidence="1">
    <location>
        <begin position="114"/>
        <end position="126"/>
    </location>
</feature>
<proteinExistence type="predicted"/>
<name>A0A1L3ER54_9GAMM</name>
<dbReference type="OrthoDB" id="6025757at2"/>
<dbReference type="STRING" id="1440763.BJI69_06190"/>
<evidence type="ECO:0008006" key="4">
    <source>
        <dbReference type="Google" id="ProtNLM"/>
    </source>
</evidence>
<dbReference type="KEGG" id="lrz:BJI69_06190"/>
<dbReference type="InterPro" id="IPR021549">
    <property type="entry name" value="DUF2894"/>
</dbReference>
<feature type="region of interest" description="Disordered" evidence="1">
    <location>
        <begin position="93"/>
        <end position="126"/>
    </location>
</feature>
<evidence type="ECO:0000313" key="2">
    <source>
        <dbReference type="EMBL" id="APG03539.1"/>
    </source>
</evidence>
<dbReference type="EMBL" id="CP017480">
    <property type="protein sequence ID" value="APG03539.1"/>
    <property type="molecule type" value="Genomic_DNA"/>
</dbReference>
<protein>
    <recommendedName>
        <fullName evidence="4">DUF2894 domain-containing protein</fullName>
    </recommendedName>
</protein>
<organism evidence="2 3">
    <name type="scientific">Luteibacter rhizovicinus DSM 16549</name>
    <dbReference type="NCBI Taxonomy" id="1440763"/>
    <lineage>
        <taxon>Bacteria</taxon>
        <taxon>Pseudomonadati</taxon>
        <taxon>Pseudomonadota</taxon>
        <taxon>Gammaproteobacteria</taxon>
        <taxon>Lysobacterales</taxon>
        <taxon>Rhodanobacteraceae</taxon>
        <taxon>Luteibacter</taxon>
    </lineage>
</organism>
<evidence type="ECO:0000313" key="3">
    <source>
        <dbReference type="Proteomes" id="UP000182987"/>
    </source>
</evidence>
<dbReference type="Pfam" id="PF11445">
    <property type="entry name" value="DUF2894"/>
    <property type="match status" value="1"/>
</dbReference>
<evidence type="ECO:0000256" key="1">
    <source>
        <dbReference type="SAM" id="MobiDB-lite"/>
    </source>
</evidence>
<dbReference type="AlphaFoldDB" id="A0A1L3ER54"/>
<sequence length="126" mass="13972">MRPERGPLGRIADELAARPSSYPVLPVLDEFQKIWSRMRTESQLRQSLQEAPENAGPLNSSALVHRSIAMMRDLSPGYLQHFVSYVDDLSSLEQLGHSGPAAPRDVPQAATIGKRPRAKKARTRGE</sequence>
<dbReference type="Proteomes" id="UP000182987">
    <property type="component" value="Chromosome"/>
</dbReference>
<dbReference type="RefSeq" id="WP_052766974.1">
    <property type="nucleotide sequence ID" value="NZ_CP017480.1"/>
</dbReference>
<accession>A0A1L3ER54</accession>
<keyword evidence="3" id="KW-1185">Reference proteome</keyword>